<organism evidence="1 2">
    <name type="scientific">Streptomyces spiramenti</name>
    <dbReference type="NCBI Taxonomy" id="2720606"/>
    <lineage>
        <taxon>Bacteria</taxon>
        <taxon>Bacillati</taxon>
        <taxon>Actinomycetota</taxon>
        <taxon>Actinomycetes</taxon>
        <taxon>Kitasatosporales</taxon>
        <taxon>Streptomycetaceae</taxon>
        <taxon>Streptomyces</taxon>
    </lineage>
</organism>
<evidence type="ECO:0008006" key="3">
    <source>
        <dbReference type="Google" id="ProtNLM"/>
    </source>
</evidence>
<evidence type="ECO:0000313" key="2">
    <source>
        <dbReference type="Proteomes" id="UP000746503"/>
    </source>
</evidence>
<reference evidence="1 2" key="1">
    <citation type="submission" date="2020-03" db="EMBL/GenBank/DDBJ databases">
        <title>Draft genome of Streptomyces sp. ventii, isolated from the Axial Seamount in the Pacific Ocean, and resequencing of the two type strains Streptomyces lonarensis strain NCL 716 and Streptomyces bohaiensis strain 11A07.</title>
        <authorList>
            <person name="Loughran R.M."/>
            <person name="Pfannmuller K.M."/>
            <person name="Wasson B.J."/>
            <person name="Deadmond M.C."/>
            <person name="Paddock B.E."/>
            <person name="Koyack M.J."/>
            <person name="Gallegos D.A."/>
            <person name="Mitchell E.A."/>
            <person name="Ushijima B."/>
            <person name="Saw J.H."/>
            <person name="Mcphail K.L."/>
            <person name="Videau P."/>
        </authorList>
    </citation>
    <scope>NUCLEOTIDE SEQUENCE [LARGE SCALE GENOMIC DNA]</scope>
    <source>
        <strain evidence="2">5675061</strain>
    </source>
</reference>
<dbReference type="InterPro" id="IPR011990">
    <property type="entry name" value="TPR-like_helical_dom_sf"/>
</dbReference>
<gene>
    <name evidence="1" type="ORF">HCJ92_03330</name>
</gene>
<dbReference type="SUPFAM" id="SSF48452">
    <property type="entry name" value="TPR-like"/>
    <property type="match status" value="1"/>
</dbReference>
<dbReference type="RefSeq" id="WP_167931867.1">
    <property type="nucleotide sequence ID" value="NZ_JAAVJB010000013.1"/>
</dbReference>
<keyword evidence="2" id="KW-1185">Reference proteome</keyword>
<dbReference type="EMBL" id="JAAVJB010000013">
    <property type="protein sequence ID" value="NJP65338.1"/>
    <property type="molecule type" value="Genomic_DNA"/>
</dbReference>
<sequence length="444" mass="48153">MATVFESYIQGHRLSEYQVFMNEFRRAAQRVAEQDRDPAVARLVISENTFNRWRRGEVKPQRDARRVLHQLTGASVDSLWATENNCEGPQSADVAAPDGYATSASEMRRRAQMAARRAEEFAMGTERGIVGDERIGFVTDRVQALIEQYPRVALPQIWDDLFETQDQVFRLIESGRAKPSQLRDLHVLATIVSFHASKASHDMGDPYLALTQARAAGVCAEQAEYPGLVALSYGLRSLIAFWAGRPSEAMHYAQRGTAANPQATGTSAVWLRSLEGRAAAALGREEAAMSAIQQGQRLRGAVRPDELDRLGGLLAFPEARQAYYTAETRVLLGHGGPEVTSLTEGAVKALSDRTSPEWSFSDLAGAQCALAASRLSEGELDGVADAVRPVLDLSPGLRTRGIVLSTGRVASALQSGPHAAVPLATSLAEEIEAYPAARMALPGR</sequence>
<protein>
    <recommendedName>
        <fullName evidence="3">XRE family transcriptional regulator</fullName>
    </recommendedName>
</protein>
<accession>A0ABX1AIY1</accession>
<dbReference type="Proteomes" id="UP000746503">
    <property type="component" value="Unassembled WGS sequence"/>
</dbReference>
<proteinExistence type="predicted"/>
<name>A0ABX1AIY1_9ACTN</name>
<comment type="caution">
    <text evidence="1">The sequence shown here is derived from an EMBL/GenBank/DDBJ whole genome shotgun (WGS) entry which is preliminary data.</text>
</comment>
<evidence type="ECO:0000313" key="1">
    <source>
        <dbReference type="EMBL" id="NJP65338.1"/>
    </source>
</evidence>